<comment type="caution">
    <text evidence="2">The sequence shown here is derived from an EMBL/GenBank/DDBJ whole genome shotgun (WGS) entry which is preliminary data.</text>
</comment>
<dbReference type="PANTHER" id="PTHR34533">
    <property type="entry name" value="TRANSMEMBRANE PROTEIN CCDC163"/>
    <property type="match status" value="1"/>
</dbReference>
<evidence type="ECO:0000256" key="1">
    <source>
        <dbReference type="SAM" id="MobiDB-lite"/>
    </source>
</evidence>
<dbReference type="PANTHER" id="PTHR34533:SF3">
    <property type="entry name" value="BICD FAMILY-LIKE CARGO ADAPTER 2"/>
    <property type="match status" value="1"/>
</dbReference>
<gene>
    <name evidence="2" type="ORF">AALO_G00082140</name>
</gene>
<proteinExistence type="predicted"/>
<evidence type="ECO:0000313" key="2">
    <source>
        <dbReference type="EMBL" id="KAG5279840.1"/>
    </source>
</evidence>
<feature type="region of interest" description="Disordered" evidence="1">
    <location>
        <begin position="1"/>
        <end position="22"/>
    </location>
</feature>
<accession>A0AAV6GY59</accession>
<feature type="compositionally biased region" description="Polar residues" evidence="1">
    <location>
        <begin position="1"/>
        <end position="13"/>
    </location>
</feature>
<name>A0AAV6GY59_9TELE</name>
<evidence type="ECO:0000313" key="3">
    <source>
        <dbReference type="Proteomes" id="UP000823561"/>
    </source>
</evidence>
<dbReference type="InterPro" id="IPR039284">
    <property type="entry name" value="CCDC159/163"/>
</dbReference>
<sequence>MDEESGMSTSKSLQPAAEGMHRTTGALVRPSVLDEMQALRAQISTQAWSIDSLSKTLSALQTESNQNTAAIAQIQAELFNLAKHLSGQRLEERFEALHCEVSSELHYLRSLLLPSSSPGPSSVCLPSSSKPYPVNPQSQAGLSHLAQELYHSRRILWEQIGELRKEMHDIQYQLNHQREDVQWKLTERCYNDRCMESVISCCMEKDDTLHRSQNGADISQLQKSLQKITISKGKAPIKPRRVFKPITTSDSDDSSTHLAVMSLHIKKEMIPTARRK</sequence>
<keyword evidence="3" id="KW-1185">Reference proteome</keyword>
<reference evidence="2" key="1">
    <citation type="submission" date="2020-10" db="EMBL/GenBank/DDBJ databases">
        <title>Chromosome-scale genome assembly of the Allis shad, Alosa alosa.</title>
        <authorList>
            <person name="Margot Z."/>
            <person name="Christophe K."/>
            <person name="Cabau C."/>
            <person name="Louis A."/>
            <person name="Berthelot C."/>
            <person name="Parey E."/>
            <person name="Roest Crollius H."/>
            <person name="Montfort J."/>
            <person name="Robinson-Rechavi M."/>
            <person name="Bucao C."/>
            <person name="Bouchez O."/>
            <person name="Gislard M."/>
            <person name="Lluch J."/>
            <person name="Milhes M."/>
            <person name="Lampietro C."/>
            <person name="Lopez Roques C."/>
            <person name="Donnadieu C."/>
            <person name="Braasch I."/>
            <person name="Desvignes T."/>
            <person name="Postlethwait J."/>
            <person name="Bobe J."/>
            <person name="Guiguen Y."/>
        </authorList>
    </citation>
    <scope>NUCLEOTIDE SEQUENCE</scope>
    <source>
        <strain evidence="2">M-15738</strain>
        <tissue evidence="2">Blood</tissue>
    </source>
</reference>
<dbReference type="EMBL" id="JADWDJ010000006">
    <property type="protein sequence ID" value="KAG5279840.1"/>
    <property type="molecule type" value="Genomic_DNA"/>
</dbReference>
<protein>
    <submittedName>
        <fullName evidence="2">Uncharacterized protein</fullName>
    </submittedName>
</protein>
<dbReference type="AlphaFoldDB" id="A0AAV6GY59"/>
<organism evidence="2 3">
    <name type="scientific">Alosa alosa</name>
    <name type="common">allis shad</name>
    <dbReference type="NCBI Taxonomy" id="278164"/>
    <lineage>
        <taxon>Eukaryota</taxon>
        <taxon>Metazoa</taxon>
        <taxon>Chordata</taxon>
        <taxon>Craniata</taxon>
        <taxon>Vertebrata</taxon>
        <taxon>Euteleostomi</taxon>
        <taxon>Actinopterygii</taxon>
        <taxon>Neopterygii</taxon>
        <taxon>Teleostei</taxon>
        <taxon>Clupei</taxon>
        <taxon>Clupeiformes</taxon>
        <taxon>Clupeoidei</taxon>
        <taxon>Clupeidae</taxon>
        <taxon>Alosa</taxon>
    </lineage>
</organism>
<dbReference type="Proteomes" id="UP000823561">
    <property type="component" value="Chromosome 6"/>
</dbReference>